<gene>
    <name evidence="1" type="ORF">GCM10009682_29410</name>
</gene>
<dbReference type="InterPro" id="IPR016187">
    <property type="entry name" value="CTDL_fold"/>
</dbReference>
<dbReference type="Proteomes" id="UP001500218">
    <property type="component" value="Unassembled WGS sequence"/>
</dbReference>
<dbReference type="Gene3D" id="3.90.1580.10">
    <property type="entry name" value="paralog of FGE (formylglycine-generating enzyme)"/>
    <property type="match status" value="1"/>
</dbReference>
<name>A0ABP4YAK7_9ACTN</name>
<evidence type="ECO:0008006" key="3">
    <source>
        <dbReference type="Google" id="ProtNLM"/>
    </source>
</evidence>
<organism evidence="1 2">
    <name type="scientific">Luedemannella flava</name>
    <dbReference type="NCBI Taxonomy" id="349316"/>
    <lineage>
        <taxon>Bacteria</taxon>
        <taxon>Bacillati</taxon>
        <taxon>Actinomycetota</taxon>
        <taxon>Actinomycetes</taxon>
        <taxon>Micromonosporales</taxon>
        <taxon>Micromonosporaceae</taxon>
        <taxon>Luedemannella</taxon>
    </lineage>
</organism>
<reference evidence="2" key="1">
    <citation type="journal article" date="2019" name="Int. J. Syst. Evol. Microbiol.">
        <title>The Global Catalogue of Microorganisms (GCM) 10K type strain sequencing project: providing services to taxonomists for standard genome sequencing and annotation.</title>
        <authorList>
            <consortium name="The Broad Institute Genomics Platform"/>
            <consortium name="The Broad Institute Genome Sequencing Center for Infectious Disease"/>
            <person name="Wu L."/>
            <person name="Ma J."/>
        </authorList>
    </citation>
    <scope>NUCLEOTIDE SEQUENCE [LARGE SCALE GENOMIC DNA]</scope>
    <source>
        <strain evidence="2">JCM 13250</strain>
    </source>
</reference>
<dbReference type="RefSeq" id="WP_344131110.1">
    <property type="nucleotide sequence ID" value="NZ_BAAALT010000078.1"/>
</dbReference>
<evidence type="ECO:0000313" key="2">
    <source>
        <dbReference type="Proteomes" id="UP001500218"/>
    </source>
</evidence>
<keyword evidence="2" id="KW-1185">Reference proteome</keyword>
<dbReference type="InterPro" id="IPR042095">
    <property type="entry name" value="SUMF_sf"/>
</dbReference>
<protein>
    <recommendedName>
        <fullName evidence="3">Sulfatase-modifying factor enzyme domain-containing protein</fullName>
    </recommendedName>
</protein>
<evidence type="ECO:0000313" key="1">
    <source>
        <dbReference type="EMBL" id="GAA1805669.1"/>
    </source>
</evidence>
<dbReference type="EMBL" id="BAAALT010000078">
    <property type="protein sequence ID" value="GAA1805669.1"/>
    <property type="molecule type" value="Genomic_DNA"/>
</dbReference>
<proteinExistence type="predicted"/>
<sequence length="315" mass="34578">MPHADLTAADWSDRTDESARRVARAIADERDLRFVGVHDHEYAGRRHRVALFDRDGLAFALVPGDRVTLGYDGTRFTLTPAQATSFDKSAVEYGLPPLPELVDNLTSPERTVDLPATLVAVAALDPCLEHLTADDPRVRTAMANVRRGKPGGMRYFSSDGNVNLRYDAKARVLSAQLQRQVSYDEGMRALAARGLRPSSPDEWEYACGAGATTLFRWGDHTPDDGYPYDHATGPHRDTNLWGLAIGQDPYEHEYTSDRHVVCGGDGGSATCGGSGYFVGWLTLATAYRNAEFGAWLASDDGYEDKIRTRPVIDLT</sequence>
<accession>A0ABP4YAK7</accession>
<comment type="caution">
    <text evidence="1">The sequence shown here is derived from an EMBL/GenBank/DDBJ whole genome shotgun (WGS) entry which is preliminary data.</text>
</comment>
<dbReference type="SUPFAM" id="SSF56436">
    <property type="entry name" value="C-type lectin-like"/>
    <property type="match status" value="1"/>
</dbReference>